<evidence type="ECO:0000256" key="3">
    <source>
        <dbReference type="ARBA" id="ARBA00004496"/>
    </source>
</evidence>
<keyword evidence="22" id="KW-1185">Reference proteome</keyword>
<feature type="region of interest" description="Disordered" evidence="19">
    <location>
        <begin position="354"/>
        <end position="437"/>
    </location>
</feature>
<feature type="compositionally biased region" description="Low complexity" evidence="19">
    <location>
        <begin position="375"/>
        <end position="386"/>
    </location>
</feature>
<dbReference type="PANTHER" id="PTHR14159:SF0">
    <property type="entry name" value="ATAXIN-3-RELATED"/>
    <property type="match status" value="1"/>
</dbReference>
<feature type="compositionally biased region" description="Acidic residues" evidence="19">
    <location>
        <begin position="412"/>
        <end position="424"/>
    </location>
</feature>
<protein>
    <recommendedName>
        <fullName evidence="16">Ataxin-3 homolog</fullName>
        <ecNumber evidence="4">3.4.19.12</ecNumber>
    </recommendedName>
    <alternativeName>
        <fullName evidence="17">Machado-Joseph disease-like protein</fullName>
    </alternativeName>
</protein>
<evidence type="ECO:0000256" key="6">
    <source>
        <dbReference type="ARBA" id="ARBA00022670"/>
    </source>
</evidence>
<evidence type="ECO:0000256" key="2">
    <source>
        <dbReference type="ARBA" id="ARBA00004123"/>
    </source>
</evidence>
<feature type="compositionally biased region" description="Acidic residues" evidence="19">
    <location>
        <begin position="272"/>
        <end position="281"/>
    </location>
</feature>
<feature type="active site" evidence="18">
    <location>
        <position position="20"/>
    </location>
</feature>
<evidence type="ECO:0000259" key="20">
    <source>
        <dbReference type="PROSITE" id="PS50957"/>
    </source>
</evidence>
<feature type="domain" description="Josephin" evidence="20">
    <location>
        <begin position="5"/>
        <end position="186"/>
    </location>
</feature>
<feature type="compositionally biased region" description="Low complexity" evidence="19">
    <location>
        <begin position="326"/>
        <end position="342"/>
    </location>
</feature>
<evidence type="ECO:0000256" key="1">
    <source>
        <dbReference type="ARBA" id="ARBA00000707"/>
    </source>
</evidence>
<evidence type="ECO:0000256" key="13">
    <source>
        <dbReference type="ARBA" id="ARBA00023242"/>
    </source>
</evidence>
<evidence type="ECO:0000256" key="7">
    <source>
        <dbReference type="ARBA" id="ARBA00022737"/>
    </source>
</evidence>
<feature type="active site" evidence="18">
    <location>
        <position position="123"/>
    </location>
</feature>
<dbReference type="InterPro" id="IPR006155">
    <property type="entry name" value="Josephin"/>
</dbReference>
<dbReference type="FunFam" id="1.10.287.10:FF:000018">
    <property type="entry name" value="Ataxin-3 homolog"/>
    <property type="match status" value="1"/>
</dbReference>
<dbReference type="GO" id="GO:0016579">
    <property type="term" value="P:protein deubiquitination"/>
    <property type="evidence" value="ECO:0007669"/>
    <property type="project" value="InterPro"/>
</dbReference>
<sequence>MADLVPHIYHETQEQGSMLCGQHALNNLLQSSLFTAPDLADIARQLDTLEQAQLDPGTRLRGDEDGMGQSANYDDSGFFSVQVMEEALKVLGLRLARWGSEEMANVHSHPESMEGFLLNHQLHWFSVRRFGTPERFYNLDSCIPQPQWVSAMYLGLTLREAERQGYSIFAVVPYPDSGPMGLPPCTAAELALSLPEPRGASNGYPAHMTASTSSGSGGTHTYFNGNGHSLAGPSSAAHAGGFAPAGSAADASVSSPRKGKRPASLGAHDLDHDDDDDDVIIEDPATTSASGGRQRQRQRQRRRVGEGPSRGAGAEDEGAGAGSGAPTGAPHGEAANGMSEEEMMAAAIAASLKVSSGGTSDAGGGGGGRAGDSAGGSQQATRSRAAQAEEDEFQRALQASLDETGGAQQSDASEEPEEEEDSPSLEELRRRRAARFG</sequence>
<comment type="caution">
    <text evidence="21">The sequence shown here is derived from an EMBL/GenBank/DDBJ whole genome shotgun (WGS) entry which is preliminary data.</text>
</comment>
<keyword evidence="11" id="KW-0805">Transcription regulation</keyword>
<dbReference type="EMBL" id="SOZI01000010">
    <property type="protein sequence ID" value="TNY23561.1"/>
    <property type="molecule type" value="Genomic_DNA"/>
</dbReference>
<dbReference type="GO" id="GO:0004843">
    <property type="term" value="F:cysteine-type deubiquitinase activity"/>
    <property type="evidence" value="ECO:0007669"/>
    <property type="project" value="UniProtKB-EC"/>
</dbReference>
<keyword evidence="7" id="KW-0677">Repeat</keyword>
<dbReference type="InterPro" id="IPR003903">
    <property type="entry name" value="UIM_dom"/>
</dbReference>
<dbReference type="Proteomes" id="UP000311382">
    <property type="component" value="Unassembled WGS sequence"/>
</dbReference>
<evidence type="ECO:0000256" key="8">
    <source>
        <dbReference type="ARBA" id="ARBA00022786"/>
    </source>
</evidence>
<name>A0A5C5G6S2_9BASI</name>
<evidence type="ECO:0000313" key="22">
    <source>
        <dbReference type="Proteomes" id="UP000311382"/>
    </source>
</evidence>
<evidence type="ECO:0000256" key="14">
    <source>
        <dbReference type="ARBA" id="ARBA00060106"/>
    </source>
</evidence>
<evidence type="ECO:0000256" key="18">
    <source>
        <dbReference type="PROSITE-ProRule" id="PRU00331"/>
    </source>
</evidence>
<evidence type="ECO:0000256" key="9">
    <source>
        <dbReference type="ARBA" id="ARBA00022801"/>
    </source>
</evidence>
<dbReference type="Gene3D" id="3.90.70.40">
    <property type="match status" value="1"/>
</dbReference>
<comment type="subcellular location">
    <subcellularLocation>
        <location evidence="3">Cytoplasm</location>
    </subcellularLocation>
    <subcellularLocation>
        <location evidence="2">Nucleus</location>
    </subcellularLocation>
</comment>
<dbReference type="GO" id="GO:0006508">
    <property type="term" value="P:proteolysis"/>
    <property type="evidence" value="ECO:0007669"/>
    <property type="project" value="UniProtKB-KW"/>
</dbReference>
<evidence type="ECO:0000256" key="4">
    <source>
        <dbReference type="ARBA" id="ARBA00012759"/>
    </source>
</evidence>
<dbReference type="OrthoDB" id="10063692at2759"/>
<accession>A0A5C5G6S2</accession>
<dbReference type="PANTHER" id="PTHR14159">
    <property type="entry name" value="ATAXIN-3-RELATED"/>
    <property type="match status" value="1"/>
</dbReference>
<gene>
    <name evidence="21" type="ORF">DMC30DRAFT_10483</name>
</gene>
<evidence type="ECO:0000256" key="15">
    <source>
        <dbReference type="ARBA" id="ARBA00063584"/>
    </source>
</evidence>
<dbReference type="GO" id="GO:0005634">
    <property type="term" value="C:nucleus"/>
    <property type="evidence" value="ECO:0007669"/>
    <property type="project" value="UniProtKB-SubCell"/>
</dbReference>
<evidence type="ECO:0000256" key="16">
    <source>
        <dbReference type="ARBA" id="ARBA00069055"/>
    </source>
</evidence>
<keyword evidence="6" id="KW-0645">Protease</keyword>
<keyword evidence="10" id="KW-0788">Thiol protease</keyword>
<comment type="function">
    <text evidence="14">Acts as a chain editing deubiquitinating enzyme that binds and cleaves 'Lys-48'-linked polyubiquitin chains, with a preference for chains containing four or more ubiquitin molecules thereby modulating protein degradation by the ubiquitin-proteasome pathway. Probably by regulating the IGF-1-insulin-like pathway, regulates lifespan. Regulates germline DNA double-strand-break repair and apoptosis in response to DNA damage by recruiting E4 ubiquitin-protein ligase ufd-2 to DNA repair foci. Interacts with key regulators of transcription and represses transcription. Acts as a histone-binding protein that regulates transcription.</text>
</comment>
<dbReference type="STRING" id="5288.A0A5C5G6S2"/>
<keyword evidence="8" id="KW-0833">Ubl conjugation pathway</keyword>
<dbReference type="Gene3D" id="1.10.287.10">
    <property type="entry name" value="S15/NS1, RNA-binding"/>
    <property type="match status" value="1"/>
</dbReference>
<evidence type="ECO:0000256" key="10">
    <source>
        <dbReference type="ARBA" id="ARBA00022807"/>
    </source>
</evidence>
<feature type="region of interest" description="Disordered" evidence="19">
    <location>
        <begin position="202"/>
        <end position="342"/>
    </location>
</feature>
<keyword evidence="12" id="KW-0804">Transcription</keyword>
<organism evidence="21 22">
    <name type="scientific">Rhodotorula diobovata</name>
    <dbReference type="NCBI Taxonomy" id="5288"/>
    <lineage>
        <taxon>Eukaryota</taxon>
        <taxon>Fungi</taxon>
        <taxon>Dikarya</taxon>
        <taxon>Basidiomycota</taxon>
        <taxon>Pucciniomycotina</taxon>
        <taxon>Microbotryomycetes</taxon>
        <taxon>Sporidiobolales</taxon>
        <taxon>Sporidiobolaceae</taxon>
        <taxon>Rhodotorula</taxon>
    </lineage>
</organism>
<keyword evidence="5" id="KW-0963">Cytoplasm</keyword>
<dbReference type="SMART" id="SM00726">
    <property type="entry name" value="UIM"/>
    <property type="match status" value="2"/>
</dbReference>
<evidence type="ECO:0000256" key="12">
    <source>
        <dbReference type="ARBA" id="ARBA00023163"/>
    </source>
</evidence>
<proteinExistence type="predicted"/>
<dbReference type="EC" id="3.4.19.12" evidence="4"/>
<evidence type="ECO:0000256" key="11">
    <source>
        <dbReference type="ARBA" id="ARBA00023015"/>
    </source>
</evidence>
<dbReference type="SMART" id="SM01246">
    <property type="entry name" value="Josephin"/>
    <property type="match status" value="1"/>
</dbReference>
<evidence type="ECO:0000256" key="5">
    <source>
        <dbReference type="ARBA" id="ARBA00022490"/>
    </source>
</evidence>
<evidence type="ECO:0000256" key="19">
    <source>
        <dbReference type="SAM" id="MobiDB-lite"/>
    </source>
</evidence>
<comment type="catalytic activity">
    <reaction evidence="1">
        <text>Thiol-dependent hydrolysis of ester, thioester, amide, peptide and isopeptide bonds formed by the C-terminal Gly of ubiquitin (a 76-residue protein attached to proteins as an intracellular targeting signal).</text>
        <dbReference type="EC" id="3.4.19.12"/>
    </reaction>
</comment>
<dbReference type="GO" id="GO:0005737">
    <property type="term" value="C:cytoplasm"/>
    <property type="evidence" value="ECO:0007669"/>
    <property type="project" value="UniProtKB-SubCell"/>
</dbReference>
<dbReference type="Pfam" id="PF02099">
    <property type="entry name" value="Josephin"/>
    <property type="match status" value="1"/>
</dbReference>
<reference evidence="21 22" key="1">
    <citation type="submission" date="2019-03" db="EMBL/GenBank/DDBJ databases">
        <title>Rhodosporidium diobovatum UCD-FST 08-225 genome sequencing, assembly, and annotation.</title>
        <authorList>
            <person name="Fakankun I.U."/>
            <person name="Fristensky B."/>
            <person name="Levin D.B."/>
        </authorList>
    </citation>
    <scope>NUCLEOTIDE SEQUENCE [LARGE SCALE GENOMIC DNA]</scope>
    <source>
        <strain evidence="21 22">UCD-FST 08-225</strain>
    </source>
</reference>
<dbReference type="PROSITE" id="PS50957">
    <property type="entry name" value="JOSEPHIN"/>
    <property type="match status" value="1"/>
</dbReference>
<feature type="compositionally biased region" description="Gly residues" evidence="19">
    <location>
        <begin position="360"/>
        <end position="374"/>
    </location>
</feature>
<keyword evidence="13" id="KW-0539">Nucleus</keyword>
<comment type="subunit">
    <text evidence="15">Forms a complex composed of deubiquitinating enzyme atx-3, adapter ubxn-5 and cdc-48.1. Forms a complex composed of deubiquitinating enzyme atx-3, E4 ubiquitin-protein ligase ufd-2 and cdc-48.1. Interacts (via RRDR motif) with cdc-48.1 (via N-terminus) and cdc-48.2 (via N-terminus); the interaction with cdc-48.1 is not required for atx-3 enzymatic activity. Interacts (via C-terminus) with ubxn-5. May interact with ned-8.</text>
</comment>
<dbReference type="AlphaFoldDB" id="A0A5C5G6S2"/>
<evidence type="ECO:0000313" key="21">
    <source>
        <dbReference type="EMBL" id="TNY23561.1"/>
    </source>
</evidence>
<evidence type="ECO:0000256" key="17">
    <source>
        <dbReference type="ARBA" id="ARBA00082365"/>
    </source>
</evidence>
<feature type="active site" evidence="18">
    <location>
        <position position="140"/>
    </location>
</feature>
<keyword evidence="9 18" id="KW-0378">Hydrolase</keyword>
<dbReference type="PRINTS" id="PR01233">
    <property type="entry name" value="JOSEPHIN"/>
</dbReference>
<dbReference type="InterPro" id="IPR033865">
    <property type="entry name" value="Ataxin-3"/>
</dbReference>